<evidence type="ECO:0000313" key="1">
    <source>
        <dbReference type="EMBL" id="GEB03428.1"/>
    </source>
</evidence>
<reference evidence="1 2" key="1">
    <citation type="submission" date="2019-06" db="EMBL/GenBank/DDBJ databases">
        <title>Whole genome shotgun sequence of Gluconobacter roseus NBRC 3990.</title>
        <authorList>
            <person name="Hosoyama A."/>
            <person name="Uohara A."/>
            <person name="Ohji S."/>
            <person name="Ichikawa N."/>
        </authorList>
    </citation>
    <scope>NUCLEOTIDE SEQUENCE [LARGE SCALE GENOMIC DNA]</scope>
    <source>
        <strain evidence="1 2">NBRC 3990</strain>
    </source>
</reference>
<organism evidence="1 2">
    <name type="scientific">Gluconobacter roseus NBRC 3990</name>
    <dbReference type="NCBI Taxonomy" id="1307950"/>
    <lineage>
        <taxon>Bacteria</taxon>
        <taxon>Pseudomonadati</taxon>
        <taxon>Pseudomonadota</taxon>
        <taxon>Alphaproteobacteria</taxon>
        <taxon>Acetobacterales</taxon>
        <taxon>Acetobacteraceae</taxon>
        <taxon>Gluconobacter</taxon>
    </lineage>
</organism>
<keyword evidence="2" id="KW-1185">Reference proteome</keyword>
<sequence>MRNRIVPTAQLNRMISGFGNSGANIEPEESLLQNWNCDATMTKTATRSFTATGRGKGHNQFRITIDRSRPNTIMRTSMDILMERGSRRLTVAVGVPGTAVSLC</sequence>
<comment type="caution">
    <text evidence="1">The sequence shown here is derived from an EMBL/GenBank/DDBJ whole genome shotgun (WGS) entry which is preliminary data.</text>
</comment>
<proteinExistence type="predicted"/>
<dbReference type="Proteomes" id="UP000320772">
    <property type="component" value="Unassembled WGS sequence"/>
</dbReference>
<dbReference type="EMBL" id="BJLY01000002">
    <property type="protein sequence ID" value="GEB03428.1"/>
    <property type="molecule type" value="Genomic_DNA"/>
</dbReference>
<accession>A0A4Y3M7H2</accession>
<protein>
    <submittedName>
        <fullName evidence="1">Uncharacterized protein</fullName>
    </submittedName>
</protein>
<gene>
    <name evidence="1" type="ORF">GRO01_10040</name>
</gene>
<name>A0A4Y3M7H2_9PROT</name>
<evidence type="ECO:0000313" key="2">
    <source>
        <dbReference type="Proteomes" id="UP000320772"/>
    </source>
</evidence>
<dbReference type="AlphaFoldDB" id="A0A4Y3M7H2"/>